<dbReference type="RefSeq" id="WP_062127218.1">
    <property type="nucleotide sequence ID" value="NZ_BAZW01000043.1"/>
</dbReference>
<organism evidence="1 2">
    <name type="scientific">Geofilum rubicundum JCM 15548</name>
    <dbReference type="NCBI Taxonomy" id="1236989"/>
    <lineage>
        <taxon>Bacteria</taxon>
        <taxon>Pseudomonadati</taxon>
        <taxon>Bacteroidota</taxon>
        <taxon>Bacteroidia</taxon>
        <taxon>Marinilabiliales</taxon>
        <taxon>Marinilabiliaceae</taxon>
        <taxon>Geofilum</taxon>
    </lineage>
</organism>
<comment type="caution">
    <text evidence="1">The sequence shown here is derived from an EMBL/GenBank/DDBJ whole genome shotgun (WGS) entry which is preliminary data.</text>
</comment>
<protein>
    <recommendedName>
        <fullName evidence="3">Lipoprotein</fullName>
    </recommendedName>
</protein>
<reference evidence="1 2" key="1">
    <citation type="journal article" date="2015" name="Microbes Environ.">
        <title>Distribution and evolution of nitrogen fixation genes in the phylum bacteroidetes.</title>
        <authorList>
            <person name="Inoue J."/>
            <person name="Oshima K."/>
            <person name="Suda W."/>
            <person name="Sakamoto M."/>
            <person name="Iino T."/>
            <person name="Noda S."/>
            <person name="Hongoh Y."/>
            <person name="Hattori M."/>
            <person name="Ohkuma M."/>
        </authorList>
    </citation>
    <scope>NUCLEOTIDE SEQUENCE [LARGE SCALE GENOMIC DNA]</scope>
    <source>
        <strain evidence="1">JCM 15548</strain>
    </source>
</reference>
<dbReference type="AlphaFoldDB" id="A0A0E9M1M1"/>
<evidence type="ECO:0000313" key="1">
    <source>
        <dbReference type="EMBL" id="GAO31271.1"/>
    </source>
</evidence>
<accession>A0A0E9M1M1</accession>
<dbReference type="Proteomes" id="UP000032900">
    <property type="component" value="Unassembled WGS sequence"/>
</dbReference>
<sequence>MKRLFTLPFILVMVLSGCGSDIETISVQRTGIFTFQVEGEDEIWRSTRFNFYPGQSVVREFTDETTVSVLFRRYYLVFEGSSPQGDDFELSVTLDIGDEQDMRHVYTKEYHRRKGGLHQMSMILTESSGSEKVYRMAELCPEGADDAFFEIDRQNTEEELIAGTLAASLCFEDAETGQLQLMNAQFKDIEY</sequence>
<dbReference type="STRING" id="1236989.JCM15548_13619"/>
<dbReference type="EMBL" id="BAZW01000043">
    <property type="protein sequence ID" value="GAO31271.1"/>
    <property type="molecule type" value="Genomic_DNA"/>
</dbReference>
<evidence type="ECO:0000313" key="2">
    <source>
        <dbReference type="Proteomes" id="UP000032900"/>
    </source>
</evidence>
<keyword evidence="2" id="KW-1185">Reference proteome</keyword>
<dbReference type="OrthoDB" id="1120117at2"/>
<name>A0A0E9M1M1_9BACT</name>
<gene>
    <name evidence="1" type="ORF">JCM15548_13619</name>
</gene>
<dbReference type="PROSITE" id="PS51257">
    <property type="entry name" value="PROKAR_LIPOPROTEIN"/>
    <property type="match status" value="1"/>
</dbReference>
<proteinExistence type="predicted"/>
<evidence type="ECO:0008006" key="3">
    <source>
        <dbReference type="Google" id="ProtNLM"/>
    </source>
</evidence>